<evidence type="ECO:0000313" key="3">
    <source>
        <dbReference type="Proteomes" id="UP001176940"/>
    </source>
</evidence>
<proteinExistence type="predicted"/>
<dbReference type="InterPro" id="IPR035979">
    <property type="entry name" value="RBD_domain_sf"/>
</dbReference>
<dbReference type="SUPFAM" id="SSF54928">
    <property type="entry name" value="RNA-binding domain, RBD"/>
    <property type="match status" value="1"/>
</dbReference>
<dbReference type="Pfam" id="PF07292">
    <property type="entry name" value="NID"/>
    <property type="match status" value="2"/>
</dbReference>
<dbReference type="Proteomes" id="UP001176940">
    <property type="component" value="Unassembled WGS sequence"/>
</dbReference>
<organism evidence="2 3">
    <name type="scientific">Ranitomeya imitator</name>
    <name type="common">mimic poison frog</name>
    <dbReference type="NCBI Taxonomy" id="111125"/>
    <lineage>
        <taxon>Eukaryota</taxon>
        <taxon>Metazoa</taxon>
        <taxon>Chordata</taxon>
        <taxon>Craniata</taxon>
        <taxon>Vertebrata</taxon>
        <taxon>Euteleostomi</taxon>
        <taxon>Amphibia</taxon>
        <taxon>Batrachia</taxon>
        <taxon>Anura</taxon>
        <taxon>Neobatrachia</taxon>
        <taxon>Hyloidea</taxon>
        <taxon>Dendrobatidae</taxon>
        <taxon>Dendrobatinae</taxon>
        <taxon>Ranitomeya</taxon>
    </lineage>
</organism>
<comment type="caution">
    <text evidence="2">The sequence shown here is derived from an EMBL/GenBank/DDBJ whole genome shotgun (WGS) entry which is preliminary data.</text>
</comment>
<dbReference type="Gene3D" id="3.30.70.330">
    <property type="match status" value="1"/>
</dbReference>
<dbReference type="PANTHER" id="PTHR15225">
    <property type="entry name" value="INTERFERON-INDUCED PROTEIN 35/NMI N-MYC/STAT INTERACTING PROTEIN"/>
    <property type="match status" value="1"/>
</dbReference>
<evidence type="ECO:0000259" key="1">
    <source>
        <dbReference type="Pfam" id="PF07292"/>
    </source>
</evidence>
<dbReference type="InterPro" id="IPR012677">
    <property type="entry name" value="Nucleotide-bd_a/b_plait_sf"/>
</dbReference>
<gene>
    <name evidence="2" type="ORF">RIMI_LOCUS6562009</name>
</gene>
<protein>
    <recommendedName>
        <fullName evidence="1">NID domain-containing protein</fullName>
    </recommendedName>
</protein>
<feature type="domain" description="NID" evidence="1">
    <location>
        <begin position="86"/>
        <end position="173"/>
    </location>
</feature>
<reference evidence="2" key="1">
    <citation type="submission" date="2023-07" db="EMBL/GenBank/DDBJ databases">
        <authorList>
            <person name="Stuckert A."/>
        </authorList>
    </citation>
    <scope>NUCLEOTIDE SEQUENCE</scope>
</reference>
<keyword evidence="3" id="KW-1185">Reference proteome</keyword>
<evidence type="ECO:0000313" key="2">
    <source>
        <dbReference type="EMBL" id="CAJ0935876.1"/>
    </source>
</evidence>
<dbReference type="InterPro" id="IPR009909">
    <property type="entry name" value="Nmi/IFP35_dom"/>
</dbReference>
<feature type="domain" description="NID" evidence="1">
    <location>
        <begin position="184"/>
        <end position="272"/>
    </location>
</feature>
<accession>A0ABN9LAC9</accession>
<name>A0ABN9LAC9_9NEOB</name>
<dbReference type="EMBL" id="CAUEEQ010011881">
    <property type="protein sequence ID" value="CAJ0935876.1"/>
    <property type="molecule type" value="Genomic_DNA"/>
</dbReference>
<dbReference type="PANTHER" id="PTHR15225:SF1">
    <property type="entry name" value="INTERFERON-INDUCED 35 KDA PROTEIN"/>
    <property type="match status" value="1"/>
</dbReference>
<sequence>MVNATEGGCKEQVKNMRDENQQLKIDEQTLKEKICYLERETEKLEAICSSGVERKLVFKGKVSDDIPRCGINVKHQIRYPVKGGTALVVFEEPSVAARIIQKKHHKVKIEECHINVKTEPIELLALDTLSMDMSLSQQKILVSNLPASVSEEVLLDKLELFFGKTKYGGGEVEDREFLADSRSAILTFANKGVAPKLVEKKKYDVPFGGQKTLQVCVSLSLDSNITRHDIKRLQCNRTVLITGIPDIKDEETLKDLLEIHFQMGVNGGGEVQAFLYCPKGKNTIAVFEDDDDASSQKE</sequence>